<evidence type="ECO:0000256" key="7">
    <source>
        <dbReference type="ARBA" id="ARBA00022574"/>
    </source>
</evidence>
<dbReference type="InterPro" id="IPR001841">
    <property type="entry name" value="Znf_RING"/>
</dbReference>
<feature type="domain" description="RING-type" evidence="19">
    <location>
        <begin position="163"/>
        <end position="211"/>
    </location>
</feature>
<keyword evidence="15" id="KW-0234">DNA repair</keyword>
<dbReference type="GO" id="GO:0016605">
    <property type="term" value="C:PML body"/>
    <property type="evidence" value="ECO:0007669"/>
    <property type="project" value="UniProtKB-SubCell"/>
</dbReference>
<keyword evidence="6" id="KW-0963">Cytoplasm</keyword>
<evidence type="ECO:0000313" key="21">
    <source>
        <dbReference type="Proteomes" id="UP000786811"/>
    </source>
</evidence>
<comment type="catalytic activity">
    <reaction evidence="1">
        <text>S-ubiquitinyl-[E2 ubiquitin-conjugating enzyme]-L-cysteine + [acceptor protein]-L-lysine = [E2 ubiquitin-conjugating enzyme]-L-cysteine + N(6)-ubiquitinyl-[acceptor protein]-L-lysine.</text>
        <dbReference type="EC" id="2.3.2.27"/>
    </reaction>
</comment>
<evidence type="ECO:0000256" key="6">
    <source>
        <dbReference type="ARBA" id="ARBA00022490"/>
    </source>
</evidence>
<reference evidence="20" key="1">
    <citation type="submission" date="2021-04" db="EMBL/GenBank/DDBJ databases">
        <authorList>
            <person name="Chebbi M.A.C M."/>
        </authorList>
    </citation>
    <scope>NUCLEOTIDE SEQUENCE</scope>
</reference>
<dbReference type="SUPFAM" id="SSF57850">
    <property type="entry name" value="RING/U-box"/>
    <property type="match status" value="1"/>
</dbReference>
<dbReference type="InterPro" id="IPR056527">
    <property type="entry name" value="WD40_RFWD3"/>
</dbReference>
<dbReference type="Proteomes" id="UP000786811">
    <property type="component" value="Unassembled WGS sequence"/>
</dbReference>
<dbReference type="InterPro" id="IPR001680">
    <property type="entry name" value="WD40_rpt"/>
</dbReference>
<dbReference type="InterPro" id="IPR013083">
    <property type="entry name" value="Znf_RING/FYVE/PHD"/>
</dbReference>
<protein>
    <recommendedName>
        <fullName evidence="5">RING-type E3 ubiquitin transferase</fullName>
        <ecNumber evidence="5">2.3.2.27</ecNumber>
    </recommendedName>
</protein>
<name>A0A8J2MBS4_COTCN</name>
<dbReference type="SMART" id="SM00320">
    <property type="entry name" value="WD40"/>
    <property type="match status" value="3"/>
</dbReference>
<dbReference type="EMBL" id="CAJNRD030001118">
    <property type="protein sequence ID" value="CAG5082294.1"/>
    <property type="molecule type" value="Genomic_DNA"/>
</dbReference>
<comment type="caution">
    <text evidence="20">The sequence shown here is derived from an EMBL/GenBank/DDBJ whole genome shotgun (WGS) entry which is preliminary data.</text>
</comment>
<sequence length="630" mass="70624">MEYNEVEGQVELVEAVERVPTIGNEVVIDNNQQWQQVQAEADPGFQYADPGLNFPEQNDQEVQEIPANNPVPVNEPPNVPEEPVPWNPNQLDHNFAQQQEPVEAEPVPVALEPPVVVIDDDSDDTQDPEPDEEIEMAKKKLKLDIKVDKPVEEDEDNDAGRLCPICMDFWSNSGDHRLCSLRCGHLFGYSCVHRWLTVACTSGNRRCPQCNKKATQKDIRVIYATSVSVIDTVEIDMLKKQLLEVNAEKSRVELELSNSQLRIRSYQDQIGNLQKRIADLERQKSDMSMRINESVSSAAKKFHLDNTVDICKEGGCRVLAYNPWYGCLAVSQQSRSALFTGYGVKKVLTDKFQTMPLFMLHTQQIRDIAFHPVQQSLLLSISFDRTAKLMDIQNNVTVHGYPIDSQGWSCCWSGDNPNIFHAGTQKGSIVQFDIRQTSGAVDTIESPGDRSPVVSLASVPPNSSGGLIRGGFLATRLNTCYAYEPWNNVYVPKQLFLEGPFLSIRYDEKNHHALVSSRPNSRQPQSRHLVLSVEAGNDNSAVCNVVHTFLAGNSQKLMSRPCHVNLQDDTLVAANQENTKSIPLWSIGTGKQVHQIQAHDPALDMVSFATNDKIFLATLSEKKLRLYNYD</sequence>
<dbReference type="Gene3D" id="2.130.10.10">
    <property type="entry name" value="YVTN repeat-like/Quinoprotein amine dehydrogenase"/>
    <property type="match status" value="1"/>
</dbReference>
<evidence type="ECO:0000256" key="14">
    <source>
        <dbReference type="ARBA" id="ARBA00022833"/>
    </source>
</evidence>
<evidence type="ECO:0000256" key="15">
    <source>
        <dbReference type="ARBA" id="ARBA00023204"/>
    </source>
</evidence>
<keyword evidence="7" id="KW-0853">WD repeat</keyword>
<dbReference type="OrthoDB" id="5600418at2759"/>
<dbReference type="Gene3D" id="3.30.40.10">
    <property type="entry name" value="Zinc/RING finger domain, C3HC4 (zinc finger)"/>
    <property type="match status" value="1"/>
</dbReference>
<evidence type="ECO:0000313" key="20">
    <source>
        <dbReference type="EMBL" id="CAG5082294.1"/>
    </source>
</evidence>
<dbReference type="GO" id="GO:0008270">
    <property type="term" value="F:zinc ion binding"/>
    <property type="evidence" value="ECO:0007669"/>
    <property type="project" value="UniProtKB-KW"/>
</dbReference>
<dbReference type="PANTHER" id="PTHR16047">
    <property type="entry name" value="RFWD3 PROTEIN"/>
    <property type="match status" value="1"/>
</dbReference>
<keyword evidence="14" id="KW-0862">Zinc</keyword>
<evidence type="ECO:0000256" key="16">
    <source>
        <dbReference type="ARBA" id="ARBA00023242"/>
    </source>
</evidence>
<evidence type="ECO:0000256" key="9">
    <source>
        <dbReference type="ARBA" id="ARBA00022723"/>
    </source>
</evidence>
<dbReference type="GO" id="GO:0036297">
    <property type="term" value="P:interstrand cross-link repair"/>
    <property type="evidence" value="ECO:0007669"/>
    <property type="project" value="InterPro"/>
</dbReference>
<comment type="pathway">
    <text evidence="4">Protein modification; protein ubiquitination.</text>
</comment>
<evidence type="ECO:0000256" key="12">
    <source>
        <dbReference type="ARBA" id="ARBA00022771"/>
    </source>
</evidence>
<evidence type="ECO:0000256" key="17">
    <source>
        <dbReference type="PROSITE-ProRule" id="PRU00175"/>
    </source>
</evidence>
<evidence type="ECO:0000256" key="11">
    <source>
        <dbReference type="ARBA" id="ARBA00022763"/>
    </source>
</evidence>
<dbReference type="InterPro" id="IPR018957">
    <property type="entry name" value="Znf_C3HC4_RING-type"/>
</dbReference>
<dbReference type="GO" id="GO:0061630">
    <property type="term" value="F:ubiquitin protein ligase activity"/>
    <property type="evidence" value="ECO:0007669"/>
    <property type="project" value="UniProtKB-EC"/>
</dbReference>
<evidence type="ECO:0000256" key="18">
    <source>
        <dbReference type="SAM" id="Coils"/>
    </source>
</evidence>
<keyword evidence="18" id="KW-0175">Coiled coil</keyword>
<dbReference type="InterPro" id="IPR036322">
    <property type="entry name" value="WD40_repeat_dom_sf"/>
</dbReference>
<comment type="subcellular location">
    <subcellularLocation>
        <location evidence="3">Cytoplasm</location>
    </subcellularLocation>
    <subcellularLocation>
        <location evidence="2">Nucleus</location>
        <location evidence="2">PML body</location>
    </subcellularLocation>
</comment>
<keyword evidence="21" id="KW-1185">Reference proteome</keyword>
<evidence type="ECO:0000256" key="2">
    <source>
        <dbReference type="ARBA" id="ARBA00004322"/>
    </source>
</evidence>
<dbReference type="PANTHER" id="PTHR16047:SF7">
    <property type="entry name" value="E3 UBIQUITIN-PROTEIN LIGASE RFWD3"/>
    <property type="match status" value="1"/>
</dbReference>
<evidence type="ECO:0000256" key="5">
    <source>
        <dbReference type="ARBA" id="ARBA00012483"/>
    </source>
</evidence>
<evidence type="ECO:0000256" key="3">
    <source>
        <dbReference type="ARBA" id="ARBA00004496"/>
    </source>
</evidence>
<dbReference type="SMART" id="SM00184">
    <property type="entry name" value="RING"/>
    <property type="match status" value="1"/>
</dbReference>
<evidence type="ECO:0000256" key="10">
    <source>
        <dbReference type="ARBA" id="ARBA00022737"/>
    </source>
</evidence>
<keyword evidence="13" id="KW-0833">Ubl conjugation pathway</keyword>
<dbReference type="PROSITE" id="PS50089">
    <property type="entry name" value="ZF_RING_2"/>
    <property type="match status" value="1"/>
</dbReference>
<dbReference type="EC" id="2.3.2.27" evidence="5"/>
<feature type="coiled-coil region" evidence="18">
    <location>
        <begin position="235"/>
        <end position="290"/>
    </location>
</feature>
<dbReference type="AlphaFoldDB" id="A0A8J2MBS4"/>
<dbReference type="InterPro" id="IPR015943">
    <property type="entry name" value="WD40/YVTN_repeat-like_dom_sf"/>
</dbReference>
<keyword evidence="11" id="KW-0227">DNA damage</keyword>
<keyword evidence="8" id="KW-0808">Transferase</keyword>
<keyword evidence="16" id="KW-0539">Nucleus</keyword>
<evidence type="ECO:0000256" key="8">
    <source>
        <dbReference type="ARBA" id="ARBA00022679"/>
    </source>
</evidence>
<proteinExistence type="predicted"/>
<keyword evidence="10" id="KW-0677">Repeat</keyword>
<dbReference type="CDD" id="cd16450">
    <property type="entry name" value="mRING-C3HGC3_RFWD3"/>
    <property type="match status" value="1"/>
</dbReference>
<gene>
    <name evidence="20" type="ORF">HICCMSTLAB_LOCUS3517</name>
</gene>
<evidence type="ECO:0000259" key="19">
    <source>
        <dbReference type="PROSITE" id="PS50089"/>
    </source>
</evidence>
<keyword evidence="12 17" id="KW-0863">Zinc-finger</keyword>
<evidence type="ECO:0000256" key="4">
    <source>
        <dbReference type="ARBA" id="ARBA00004906"/>
    </source>
</evidence>
<dbReference type="GO" id="GO:0005737">
    <property type="term" value="C:cytoplasm"/>
    <property type="evidence" value="ECO:0007669"/>
    <property type="project" value="UniProtKB-SubCell"/>
</dbReference>
<keyword evidence="9" id="KW-0479">Metal-binding</keyword>
<dbReference type="Pfam" id="PF23419">
    <property type="entry name" value="WD40_RFWD3"/>
    <property type="match status" value="1"/>
</dbReference>
<organism evidence="20 21">
    <name type="scientific">Cotesia congregata</name>
    <name type="common">Parasitoid wasp</name>
    <name type="synonym">Apanteles congregatus</name>
    <dbReference type="NCBI Taxonomy" id="51543"/>
    <lineage>
        <taxon>Eukaryota</taxon>
        <taxon>Metazoa</taxon>
        <taxon>Ecdysozoa</taxon>
        <taxon>Arthropoda</taxon>
        <taxon>Hexapoda</taxon>
        <taxon>Insecta</taxon>
        <taxon>Pterygota</taxon>
        <taxon>Neoptera</taxon>
        <taxon>Endopterygota</taxon>
        <taxon>Hymenoptera</taxon>
        <taxon>Apocrita</taxon>
        <taxon>Ichneumonoidea</taxon>
        <taxon>Braconidae</taxon>
        <taxon>Microgastrinae</taxon>
        <taxon>Cotesia</taxon>
    </lineage>
</organism>
<dbReference type="Pfam" id="PF00097">
    <property type="entry name" value="zf-C3HC4"/>
    <property type="match status" value="1"/>
</dbReference>
<dbReference type="SUPFAM" id="SSF50978">
    <property type="entry name" value="WD40 repeat-like"/>
    <property type="match status" value="1"/>
</dbReference>
<accession>A0A8J2MBS4</accession>
<evidence type="ECO:0000256" key="13">
    <source>
        <dbReference type="ARBA" id="ARBA00022786"/>
    </source>
</evidence>
<evidence type="ECO:0000256" key="1">
    <source>
        <dbReference type="ARBA" id="ARBA00000900"/>
    </source>
</evidence>
<dbReference type="InterPro" id="IPR037381">
    <property type="entry name" value="RFWD3"/>
</dbReference>
<dbReference type="GO" id="GO:0016567">
    <property type="term" value="P:protein ubiquitination"/>
    <property type="evidence" value="ECO:0007669"/>
    <property type="project" value="InterPro"/>
</dbReference>